<dbReference type="Pfam" id="PF13426">
    <property type="entry name" value="PAS_9"/>
    <property type="match status" value="1"/>
</dbReference>
<dbReference type="SUPFAM" id="SSF55785">
    <property type="entry name" value="PYP-like sensor domain (PAS domain)"/>
    <property type="match status" value="4"/>
</dbReference>
<dbReference type="SMART" id="SM00091">
    <property type="entry name" value="PAS"/>
    <property type="match status" value="4"/>
</dbReference>
<sequence length="1183" mass="133994">MSDKESTAEDRQTIKAQAQEALRRGEFDLAEQLLAQGNIDLEEVTQKLRIYQAELEIQNTELQETQWQVQQALDRYTAFFLGIPIAAVVVDRHGLILEANTHAQKLFGLSGQHLRRHFLRRLMLKEHERQLHQALVQAGESGHYIVEKITFLDANEEQFTGELHVARLPGRDGREHDFVCAIVDLTEHIRHELEITLAHEELRESEARYRILADYSPVWDYWLGDDGQYRYVSPGCESISGCPPEQFMQDPKLMDRIMMPSDLSRWIAHQEDIRHDASELPHRCLEFRIRHANGEVRWIEHECQPVISLDGAHQGRRGVNRDITERKQAELQLAQVSMLYATLSAVNQAIVRIEDEQLLLDNLTRIAVDYGRFNACVISLCPKPGADPVPRSFNGLTPQQCRSIPLEEAWQAINQQPYVYAHRDDPEAPPQWRAWARRNGIHTFGHYPLIREYRLVGMASFMSDSPDSFTPQIDRLVQDITEDFSYALQHLALEQKRRTTEAALQESESRYRSLFENSHSVMLLVDPQEERIVDANPGACQFYGCTRHPLLNRALADIEQREPSPEPAQKLNPGAEYYRATHCLANGDLRQVEVYTGLIQVEGQTLRHAVVHDITDRIRSEARLRLADQVFQAAAEGIVVTDVGQRIIAINPAFTQITGYTEADVAGRTPAMLKSGKQDAAFYKAMMQSLQTTGSWRGELWNRRKDGTLYPEWLTISAVRDDQGQITHYVGIFSDIGPVKEAQRQLELMAHFDPLTGLANRTLFRDRLTHSLRRVERSGKGLALLFIDLDRFKTINDTLGHSLGDQLLQTVAKRMADNVRASDTLARLGGDEFVLLLENDASMQNIQTLCQKILGVLTDPVTLDEHEVIVTASIGVALYPEDGEDADTLLKHADMAMYEAKNTGRNDYHFFTPNLSQGVLERLKMESALRGASQRGELVLHYQPQVNLQTRQLVGVEALVRWQHPTLGLVSPGTFICLAEDMGIISEIGTWVLREACRQMNQWRQDGIHLPQVAVNLSVQQLERDNLVSQVKMALQDYQLPAECLELEVTESLIMRAPERTQSVLRELKTLGIKIAVDDFGIGYSCLSYLKRLPLDRIKIDQSFVQDVGADNNDETIVRAIIGLSRSLGLETVAEGVESECQRQFLIQEGCRIGQGYLFSKPLTVDALIAQWASTAHHGQGAD</sequence>
<evidence type="ECO:0000256" key="5">
    <source>
        <dbReference type="SAM" id="Coils"/>
    </source>
</evidence>
<feature type="domain" description="GGDEF" evidence="9">
    <location>
        <begin position="780"/>
        <end position="913"/>
    </location>
</feature>
<dbReference type="InterPro" id="IPR013656">
    <property type="entry name" value="PAS_4"/>
</dbReference>
<dbReference type="Pfam" id="PF08448">
    <property type="entry name" value="PAS_4"/>
    <property type="match status" value="1"/>
</dbReference>
<dbReference type="Gene3D" id="3.20.20.450">
    <property type="entry name" value="EAL domain"/>
    <property type="match status" value="1"/>
</dbReference>
<dbReference type="InterPro" id="IPR003018">
    <property type="entry name" value="GAF"/>
</dbReference>
<dbReference type="Pfam" id="PF00563">
    <property type="entry name" value="EAL"/>
    <property type="match status" value="1"/>
</dbReference>
<dbReference type="STRING" id="867345.SAMN05421693_12150"/>
<dbReference type="SMART" id="SM00052">
    <property type="entry name" value="EAL"/>
    <property type="match status" value="1"/>
</dbReference>
<dbReference type="InterPro" id="IPR001633">
    <property type="entry name" value="EAL_dom"/>
</dbReference>
<reference evidence="10 11" key="1">
    <citation type="submission" date="2016-10" db="EMBL/GenBank/DDBJ databases">
        <authorList>
            <person name="de Groot N.N."/>
        </authorList>
    </citation>
    <scope>NUCLEOTIDE SEQUENCE [LARGE SCALE GENOMIC DNA]</scope>
    <source>
        <strain evidence="10 11">B7-7</strain>
    </source>
</reference>
<dbReference type="PROSITE" id="PS50112">
    <property type="entry name" value="PAS"/>
    <property type="match status" value="2"/>
</dbReference>
<dbReference type="Pfam" id="PF00990">
    <property type="entry name" value="GGDEF"/>
    <property type="match status" value="1"/>
</dbReference>
<gene>
    <name evidence="10" type="ORF">SAMN05421693_12150</name>
</gene>
<dbReference type="SMART" id="SM00065">
    <property type="entry name" value="GAF"/>
    <property type="match status" value="1"/>
</dbReference>
<keyword evidence="5" id="KW-0175">Coiled coil</keyword>
<dbReference type="PANTHER" id="PTHR44757:SF2">
    <property type="entry name" value="BIOFILM ARCHITECTURE MAINTENANCE PROTEIN MBAA"/>
    <property type="match status" value="1"/>
</dbReference>
<dbReference type="SUPFAM" id="SSF55781">
    <property type="entry name" value="GAF domain-like"/>
    <property type="match status" value="1"/>
</dbReference>
<dbReference type="InterPro" id="IPR035965">
    <property type="entry name" value="PAS-like_dom_sf"/>
</dbReference>
<evidence type="ECO:0000313" key="10">
    <source>
        <dbReference type="EMBL" id="SEQ24405.1"/>
    </source>
</evidence>
<dbReference type="InterPro" id="IPR029016">
    <property type="entry name" value="GAF-like_dom_sf"/>
</dbReference>
<dbReference type="InterPro" id="IPR013655">
    <property type="entry name" value="PAS_fold_3"/>
</dbReference>
<accession>A0A1H9EFJ9</accession>
<dbReference type="FunFam" id="3.20.20.450:FF:000001">
    <property type="entry name" value="Cyclic di-GMP phosphodiesterase yahA"/>
    <property type="match status" value="1"/>
</dbReference>
<dbReference type="SMART" id="SM00267">
    <property type="entry name" value="GGDEF"/>
    <property type="match status" value="1"/>
</dbReference>
<dbReference type="PROSITE" id="PS50113">
    <property type="entry name" value="PAC"/>
    <property type="match status" value="2"/>
</dbReference>
<dbReference type="EC" id="3.1.4.52" evidence="2"/>
<dbReference type="Pfam" id="PF13188">
    <property type="entry name" value="PAS_8"/>
    <property type="match status" value="1"/>
</dbReference>
<dbReference type="InterPro" id="IPR043128">
    <property type="entry name" value="Rev_trsase/Diguanyl_cyclase"/>
</dbReference>
<feature type="domain" description="PAS" evidence="6">
    <location>
        <begin position="507"/>
        <end position="555"/>
    </location>
</feature>
<keyword evidence="11" id="KW-1185">Reference proteome</keyword>
<dbReference type="CDD" id="cd01948">
    <property type="entry name" value="EAL"/>
    <property type="match status" value="1"/>
</dbReference>
<dbReference type="InterPro" id="IPR000160">
    <property type="entry name" value="GGDEF_dom"/>
</dbReference>
<dbReference type="NCBIfam" id="TIGR00254">
    <property type="entry name" value="GGDEF"/>
    <property type="match status" value="1"/>
</dbReference>
<dbReference type="RefSeq" id="WP_090207960.1">
    <property type="nucleotide sequence ID" value="NZ_FOFO01000021.1"/>
</dbReference>
<dbReference type="PANTHER" id="PTHR44757">
    <property type="entry name" value="DIGUANYLATE CYCLASE DGCP"/>
    <property type="match status" value="1"/>
</dbReference>
<evidence type="ECO:0000313" key="11">
    <source>
        <dbReference type="Proteomes" id="UP000199496"/>
    </source>
</evidence>
<evidence type="ECO:0000259" key="6">
    <source>
        <dbReference type="PROSITE" id="PS50112"/>
    </source>
</evidence>
<dbReference type="FunFam" id="3.30.70.270:FF:000001">
    <property type="entry name" value="Diguanylate cyclase domain protein"/>
    <property type="match status" value="1"/>
</dbReference>
<dbReference type="Gene3D" id="3.30.450.20">
    <property type="entry name" value="PAS domain"/>
    <property type="match status" value="4"/>
</dbReference>
<feature type="coiled-coil region" evidence="5">
    <location>
        <begin position="34"/>
        <end position="75"/>
    </location>
</feature>
<evidence type="ECO:0000259" key="8">
    <source>
        <dbReference type="PROSITE" id="PS50883"/>
    </source>
</evidence>
<dbReference type="SMART" id="SM00086">
    <property type="entry name" value="PAC"/>
    <property type="match status" value="2"/>
</dbReference>
<dbReference type="CDD" id="cd00130">
    <property type="entry name" value="PAS"/>
    <property type="match status" value="3"/>
</dbReference>
<dbReference type="InterPro" id="IPR001610">
    <property type="entry name" value="PAC"/>
</dbReference>
<comment type="catalytic activity">
    <reaction evidence="4">
        <text>3',3'-c-di-GMP + H2O = 5'-phosphoguanylyl(3'-&gt;5')guanosine + H(+)</text>
        <dbReference type="Rhea" id="RHEA:24902"/>
        <dbReference type="ChEBI" id="CHEBI:15377"/>
        <dbReference type="ChEBI" id="CHEBI:15378"/>
        <dbReference type="ChEBI" id="CHEBI:58754"/>
        <dbReference type="ChEBI" id="CHEBI:58805"/>
        <dbReference type="EC" id="3.1.4.52"/>
    </reaction>
    <physiologicalReaction direction="left-to-right" evidence="4">
        <dbReference type="Rhea" id="RHEA:24903"/>
    </physiologicalReaction>
</comment>
<feature type="domain" description="PAC" evidence="7">
    <location>
        <begin position="283"/>
        <end position="335"/>
    </location>
</feature>
<protein>
    <recommendedName>
        <fullName evidence="2">cyclic-guanylate-specific phosphodiesterase</fullName>
        <ecNumber evidence="2">3.1.4.52</ecNumber>
    </recommendedName>
</protein>
<keyword evidence="3" id="KW-0973">c-di-GMP</keyword>
<evidence type="ECO:0000256" key="2">
    <source>
        <dbReference type="ARBA" id="ARBA00012282"/>
    </source>
</evidence>
<dbReference type="EMBL" id="FOFO01000021">
    <property type="protein sequence ID" value="SEQ24405.1"/>
    <property type="molecule type" value="Genomic_DNA"/>
</dbReference>
<feature type="domain" description="EAL" evidence="8">
    <location>
        <begin position="922"/>
        <end position="1176"/>
    </location>
</feature>
<dbReference type="Gene3D" id="3.30.450.40">
    <property type="match status" value="1"/>
</dbReference>
<dbReference type="InterPro" id="IPR000700">
    <property type="entry name" value="PAS-assoc_C"/>
</dbReference>
<dbReference type="InterPro" id="IPR000014">
    <property type="entry name" value="PAS"/>
</dbReference>
<evidence type="ECO:0000259" key="7">
    <source>
        <dbReference type="PROSITE" id="PS50113"/>
    </source>
</evidence>
<dbReference type="PROSITE" id="PS50883">
    <property type="entry name" value="EAL"/>
    <property type="match status" value="1"/>
</dbReference>
<dbReference type="OrthoDB" id="7053140at2"/>
<name>A0A1H9EFJ9_9GAMM</name>
<dbReference type="NCBIfam" id="TIGR00229">
    <property type="entry name" value="sensory_box"/>
    <property type="match status" value="4"/>
</dbReference>
<dbReference type="GO" id="GO:0071111">
    <property type="term" value="F:cyclic-guanylate-specific phosphodiesterase activity"/>
    <property type="evidence" value="ECO:0007669"/>
    <property type="project" value="UniProtKB-EC"/>
</dbReference>
<dbReference type="InterPro" id="IPR035919">
    <property type="entry name" value="EAL_sf"/>
</dbReference>
<feature type="domain" description="PAS" evidence="6">
    <location>
        <begin position="623"/>
        <end position="669"/>
    </location>
</feature>
<dbReference type="Pfam" id="PF08447">
    <property type="entry name" value="PAS_3"/>
    <property type="match status" value="1"/>
</dbReference>
<feature type="domain" description="PAC" evidence="7">
    <location>
        <begin position="696"/>
        <end position="748"/>
    </location>
</feature>
<dbReference type="Proteomes" id="UP000199496">
    <property type="component" value="Unassembled WGS sequence"/>
</dbReference>
<dbReference type="InterPro" id="IPR052155">
    <property type="entry name" value="Biofilm_reg_signaling"/>
</dbReference>
<dbReference type="SUPFAM" id="SSF55073">
    <property type="entry name" value="Nucleotide cyclase"/>
    <property type="match status" value="1"/>
</dbReference>
<evidence type="ECO:0000256" key="4">
    <source>
        <dbReference type="ARBA" id="ARBA00051114"/>
    </source>
</evidence>
<organism evidence="10 11">
    <name type="scientific">Ectothiorhodospira magna</name>
    <dbReference type="NCBI Taxonomy" id="867345"/>
    <lineage>
        <taxon>Bacteria</taxon>
        <taxon>Pseudomonadati</taxon>
        <taxon>Pseudomonadota</taxon>
        <taxon>Gammaproteobacteria</taxon>
        <taxon>Chromatiales</taxon>
        <taxon>Ectothiorhodospiraceae</taxon>
        <taxon>Ectothiorhodospira</taxon>
    </lineage>
</organism>
<dbReference type="InterPro" id="IPR029787">
    <property type="entry name" value="Nucleotide_cyclase"/>
</dbReference>
<evidence type="ECO:0000256" key="3">
    <source>
        <dbReference type="ARBA" id="ARBA00022636"/>
    </source>
</evidence>
<dbReference type="SUPFAM" id="SSF141868">
    <property type="entry name" value="EAL domain-like"/>
    <property type="match status" value="1"/>
</dbReference>
<evidence type="ECO:0000256" key="1">
    <source>
        <dbReference type="ARBA" id="ARBA00001946"/>
    </source>
</evidence>
<dbReference type="Gene3D" id="3.30.70.270">
    <property type="match status" value="1"/>
</dbReference>
<dbReference type="CDD" id="cd01949">
    <property type="entry name" value="GGDEF"/>
    <property type="match status" value="1"/>
</dbReference>
<evidence type="ECO:0000259" key="9">
    <source>
        <dbReference type="PROSITE" id="PS50887"/>
    </source>
</evidence>
<dbReference type="GO" id="GO:0071732">
    <property type="term" value="P:cellular response to nitric oxide"/>
    <property type="evidence" value="ECO:0007669"/>
    <property type="project" value="UniProtKB-ARBA"/>
</dbReference>
<comment type="cofactor">
    <cofactor evidence="1">
        <name>Mg(2+)</name>
        <dbReference type="ChEBI" id="CHEBI:18420"/>
    </cofactor>
</comment>
<dbReference type="PROSITE" id="PS50887">
    <property type="entry name" value="GGDEF"/>
    <property type="match status" value="1"/>
</dbReference>
<dbReference type="AlphaFoldDB" id="A0A1H9EFJ9"/>
<proteinExistence type="predicted"/>
<dbReference type="Pfam" id="PF13185">
    <property type="entry name" value="GAF_2"/>
    <property type="match status" value="1"/>
</dbReference>